<sequence length="135" mass="14220">MLLDLFSGRVQNPVPPHLPDPVCPLGVRWGAAGPPLPLDHVGGYMGGLPRILCFLDQVLLGQITQNSPPQPTLYDPQTRVAIQASSMWGGCPDPPTTLGTKGGRSGANQDTARQQFPTEVILEGTGGNSGVQGLW</sequence>
<dbReference type="EMBL" id="QXTE01000538">
    <property type="protein sequence ID" value="TFJ97078.1"/>
    <property type="molecule type" value="Genomic_DNA"/>
</dbReference>
<feature type="region of interest" description="Disordered" evidence="1">
    <location>
        <begin position="89"/>
        <end position="113"/>
    </location>
</feature>
<evidence type="ECO:0000313" key="4">
    <source>
        <dbReference type="Proteomes" id="UP000297703"/>
    </source>
</evidence>
<name>A0A4D9DIB4_9SAUR</name>
<organism evidence="2 4">
    <name type="scientific">Platysternon megacephalum</name>
    <name type="common">big-headed turtle</name>
    <dbReference type="NCBI Taxonomy" id="55544"/>
    <lineage>
        <taxon>Eukaryota</taxon>
        <taxon>Metazoa</taxon>
        <taxon>Chordata</taxon>
        <taxon>Craniata</taxon>
        <taxon>Vertebrata</taxon>
        <taxon>Euteleostomi</taxon>
        <taxon>Archelosauria</taxon>
        <taxon>Testudinata</taxon>
        <taxon>Testudines</taxon>
        <taxon>Cryptodira</taxon>
        <taxon>Durocryptodira</taxon>
        <taxon>Testudinoidea</taxon>
        <taxon>Platysternidae</taxon>
        <taxon>Platysternon</taxon>
    </lineage>
</organism>
<protein>
    <submittedName>
        <fullName evidence="3">Ccnl1 protein</fullName>
    </submittedName>
    <submittedName>
        <fullName evidence="2">Pyruvate dehydrogenase</fullName>
    </submittedName>
</protein>
<reference evidence="2 4" key="2">
    <citation type="submission" date="2019-04" db="EMBL/GenBank/DDBJ databases">
        <title>The genome sequence of big-headed turtle.</title>
        <authorList>
            <person name="Gong S."/>
        </authorList>
    </citation>
    <scope>NUCLEOTIDE SEQUENCE [LARGE SCALE GENOMIC DNA]</scope>
    <source>
        <strain evidence="2">DO16091913</strain>
        <tissue evidence="2">Muscle</tissue>
    </source>
</reference>
<dbReference type="EMBL" id="QXTE01000538">
    <property type="protein sequence ID" value="TFJ97076.1"/>
    <property type="molecule type" value="Genomic_DNA"/>
</dbReference>
<comment type="caution">
    <text evidence="2">The sequence shown here is derived from an EMBL/GenBank/DDBJ whole genome shotgun (WGS) entry which is preliminary data.</text>
</comment>
<evidence type="ECO:0000313" key="2">
    <source>
        <dbReference type="EMBL" id="TFJ97076.1"/>
    </source>
</evidence>
<gene>
    <name evidence="2" type="ORF">DR999_PMT21118</name>
    <name evidence="3" type="ORF">DR999_PMT21120</name>
</gene>
<evidence type="ECO:0000256" key="1">
    <source>
        <dbReference type="SAM" id="MobiDB-lite"/>
    </source>
</evidence>
<reference evidence="2 4" key="1">
    <citation type="submission" date="2019-04" db="EMBL/GenBank/DDBJ databases">
        <title>Draft genome of the big-headed turtle Platysternon megacephalum.</title>
        <authorList>
            <person name="Gong S."/>
        </authorList>
    </citation>
    <scope>NUCLEOTIDE SEQUENCE [LARGE SCALE GENOMIC DNA]</scope>
    <source>
        <strain evidence="2">DO16091913</strain>
        <tissue evidence="2">Muscle</tissue>
    </source>
</reference>
<evidence type="ECO:0000313" key="3">
    <source>
        <dbReference type="EMBL" id="TFJ97078.1"/>
    </source>
</evidence>
<dbReference type="Proteomes" id="UP000297703">
    <property type="component" value="Unassembled WGS sequence"/>
</dbReference>
<keyword evidence="2" id="KW-0670">Pyruvate</keyword>
<accession>A0A4D9DIB4</accession>
<keyword evidence="4" id="KW-1185">Reference proteome</keyword>
<proteinExistence type="predicted"/>
<dbReference type="AlphaFoldDB" id="A0A4D9DIB4"/>